<reference evidence="10" key="1">
    <citation type="journal article" date="2019" name="Int. J. Syst. Evol. Microbiol.">
        <title>The Global Catalogue of Microorganisms (GCM) 10K type strain sequencing project: providing services to taxonomists for standard genome sequencing and annotation.</title>
        <authorList>
            <consortium name="The Broad Institute Genomics Platform"/>
            <consortium name="The Broad Institute Genome Sequencing Center for Infectious Disease"/>
            <person name="Wu L."/>
            <person name="Ma J."/>
        </authorList>
    </citation>
    <scope>NUCLEOTIDE SEQUENCE [LARGE SCALE GENOMIC DNA]</scope>
    <source>
        <strain evidence="10">CGMCC 1.7656</strain>
    </source>
</reference>
<feature type="domain" description="Outer membrane protein beta-barrel" evidence="8">
    <location>
        <begin position="295"/>
        <end position="715"/>
    </location>
</feature>
<evidence type="ECO:0000256" key="2">
    <source>
        <dbReference type="ARBA" id="ARBA00022448"/>
    </source>
</evidence>
<protein>
    <submittedName>
        <fullName evidence="9">TonB-dependent receptor</fullName>
    </submittedName>
</protein>
<dbReference type="PANTHER" id="PTHR30069">
    <property type="entry name" value="TONB-DEPENDENT OUTER MEMBRANE RECEPTOR"/>
    <property type="match status" value="1"/>
</dbReference>
<evidence type="ECO:0000256" key="5">
    <source>
        <dbReference type="ARBA" id="ARBA00022729"/>
    </source>
</evidence>
<gene>
    <name evidence="9" type="ORF">GCM10010992_09120</name>
</gene>
<proteinExistence type="predicted"/>
<keyword evidence="2" id="KW-0813">Transport</keyword>
<keyword evidence="10" id="KW-1185">Reference proteome</keyword>
<organism evidence="9 10">
    <name type="scientific">Cloacibacterium rupense</name>
    <dbReference type="NCBI Taxonomy" id="517423"/>
    <lineage>
        <taxon>Bacteria</taxon>
        <taxon>Pseudomonadati</taxon>
        <taxon>Bacteroidota</taxon>
        <taxon>Flavobacteriia</taxon>
        <taxon>Flavobacteriales</taxon>
        <taxon>Weeksellaceae</taxon>
    </lineage>
</organism>
<keyword evidence="6" id="KW-0472">Membrane</keyword>
<keyword evidence="3" id="KW-1134">Transmembrane beta strand</keyword>
<dbReference type="PANTHER" id="PTHR30069:SF29">
    <property type="entry name" value="HEMOGLOBIN AND HEMOGLOBIN-HAPTOGLOBIN-BINDING PROTEIN 1-RELATED"/>
    <property type="match status" value="1"/>
</dbReference>
<dbReference type="RefSeq" id="WP_188616912.1">
    <property type="nucleotide sequence ID" value="NZ_BMLV01000002.1"/>
</dbReference>
<dbReference type="Proteomes" id="UP000620064">
    <property type="component" value="Unassembled WGS sequence"/>
</dbReference>
<sequence>MKRITITVALFTLIFTNAQQVKKDSTNTKEIQGVTMTKKVFQKKADRMVFDVAASPIAKGTTGFDLLKETPMVSSTDNSTLKILGKNESIIFINGRKSNMEPEAVIEMLKNMPSENISKIEVITMPSSEFQVEGNQGIINIILKKKPTDGTNGNIRFEDNQGYYNNPSGSVTINYRKDKLGISGSINGGKYTQQQYYILSNGNKDFKQTSEGNVTGPRTYLGGYINLDYQVNERQNLSFSYNHRNRWGNNFRSNLYNELTTYTGGTANILERTRTENLTEDNSTNDSFNLNYELKTDDKGSKLSLSSSYLHYNKTEDNVNNTYELDANKNIINTKLKFLQKTPLVIDNLGFLADYVQKLKNEYTLSFGASYNTTKTDSDTYYENLIPPTGKDPNQSNHFIYREKITGVYLTLEKNFGEKLSGKIGTRFENTNADGNVIDKNINIERNNNNFLPYLSVNYNPTQNHNISYSFGSRVSRPAFWALNPARIYLTATNYVQNNPFTKPEIYYNNELMYMYKNSYFITASYNYTSNASEQIPLHGVNQNGDNVLAYIRSNYGNKQEFGLTFGLQKQFFKGIWSANHTLTLGHNTYKGSVDGDPTDTQNLVTFEKNVIDKSANYYQLQVINNIRLSSKKDWFLGANYFYLSPLEIEIGRLKPIHGAEISLKKIMDNWTFNLQLRDVFGTNRNRIYGEDGSGNYNTVDQNPYNRQLVFTATYNFGNQKLQKVRKAEGANEEIKQRTGGN</sequence>
<evidence type="ECO:0000259" key="8">
    <source>
        <dbReference type="Pfam" id="PF14905"/>
    </source>
</evidence>
<name>A0ABQ2NIJ3_9FLAO</name>
<dbReference type="InterPro" id="IPR039426">
    <property type="entry name" value="TonB-dep_rcpt-like"/>
</dbReference>
<keyword evidence="4" id="KW-0812">Transmembrane</keyword>
<evidence type="ECO:0000256" key="3">
    <source>
        <dbReference type="ARBA" id="ARBA00022452"/>
    </source>
</evidence>
<evidence type="ECO:0000313" key="10">
    <source>
        <dbReference type="Proteomes" id="UP000620064"/>
    </source>
</evidence>
<dbReference type="EMBL" id="BMLV01000002">
    <property type="protein sequence ID" value="GGP02894.1"/>
    <property type="molecule type" value="Genomic_DNA"/>
</dbReference>
<dbReference type="InterPro" id="IPR041700">
    <property type="entry name" value="OMP_b-brl_3"/>
</dbReference>
<comment type="caution">
    <text evidence="9">The sequence shown here is derived from an EMBL/GenBank/DDBJ whole genome shotgun (WGS) entry which is preliminary data.</text>
</comment>
<evidence type="ECO:0000313" key="9">
    <source>
        <dbReference type="EMBL" id="GGP02894.1"/>
    </source>
</evidence>
<evidence type="ECO:0000256" key="7">
    <source>
        <dbReference type="ARBA" id="ARBA00023237"/>
    </source>
</evidence>
<comment type="subcellular location">
    <subcellularLocation>
        <location evidence="1">Cell outer membrane</location>
        <topology evidence="1">Multi-pass membrane protein</topology>
    </subcellularLocation>
</comment>
<dbReference type="SUPFAM" id="SSF56935">
    <property type="entry name" value="Porins"/>
    <property type="match status" value="1"/>
</dbReference>
<evidence type="ECO:0000256" key="6">
    <source>
        <dbReference type="ARBA" id="ARBA00023136"/>
    </source>
</evidence>
<accession>A0ABQ2NIJ3</accession>
<keyword evidence="9" id="KW-0675">Receptor</keyword>
<dbReference type="InterPro" id="IPR036942">
    <property type="entry name" value="Beta-barrel_TonB_sf"/>
</dbReference>
<dbReference type="Pfam" id="PF14905">
    <property type="entry name" value="OMP_b-brl_3"/>
    <property type="match status" value="1"/>
</dbReference>
<dbReference type="Gene3D" id="2.40.170.20">
    <property type="entry name" value="TonB-dependent receptor, beta-barrel domain"/>
    <property type="match status" value="1"/>
</dbReference>
<evidence type="ECO:0000256" key="4">
    <source>
        <dbReference type="ARBA" id="ARBA00022692"/>
    </source>
</evidence>
<evidence type="ECO:0000256" key="1">
    <source>
        <dbReference type="ARBA" id="ARBA00004571"/>
    </source>
</evidence>
<keyword evidence="5" id="KW-0732">Signal</keyword>
<keyword evidence="7" id="KW-0998">Cell outer membrane</keyword>